<organism evidence="1 2">
    <name type="scientific">Apatococcus lobatus</name>
    <dbReference type="NCBI Taxonomy" id="904363"/>
    <lineage>
        <taxon>Eukaryota</taxon>
        <taxon>Viridiplantae</taxon>
        <taxon>Chlorophyta</taxon>
        <taxon>core chlorophytes</taxon>
        <taxon>Trebouxiophyceae</taxon>
        <taxon>Chlorellales</taxon>
        <taxon>Chlorellaceae</taxon>
        <taxon>Apatococcus</taxon>
    </lineage>
</organism>
<evidence type="ECO:0000313" key="1">
    <source>
        <dbReference type="EMBL" id="KAK9840214.1"/>
    </source>
</evidence>
<name>A0AAW1S299_9CHLO</name>
<sequence>MCRSAPPDPTRALLCKSNRRLNNNFLAWKCSAATTLCPPSRLLLHRQSLSFRLWCFKAQALWKSSLTASWSSASFSKAASQRCLRS</sequence>
<dbReference type="Proteomes" id="UP001438707">
    <property type="component" value="Unassembled WGS sequence"/>
</dbReference>
<dbReference type="EMBL" id="JALJOS010000004">
    <property type="protein sequence ID" value="KAK9840214.1"/>
    <property type="molecule type" value="Genomic_DNA"/>
</dbReference>
<proteinExistence type="predicted"/>
<evidence type="ECO:0000313" key="2">
    <source>
        <dbReference type="Proteomes" id="UP001438707"/>
    </source>
</evidence>
<accession>A0AAW1S299</accession>
<reference evidence="1 2" key="1">
    <citation type="journal article" date="2024" name="Nat. Commun.">
        <title>Phylogenomics reveals the evolutionary origins of lichenization in chlorophyte algae.</title>
        <authorList>
            <person name="Puginier C."/>
            <person name="Libourel C."/>
            <person name="Otte J."/>
            <person name="Skaloud P."/>
            <person name="Haon M."/>
            <person name="Grisel S."/>
            <person name="Petersen M."/>
            <person name="Berrin J.G."/>
            <person name="Delaux P.M."/>
            <person name="Dal Grande F."/>
            <person name="Keller J."/>
        </authorList>
    </citation>
    <scope>NUCLEOTIDE SEQUENCE [LARGE SCALE GENOMIC DNA]</scope>
    <source>
        <strain evidence="1 2">SAG 2145</strain>
    </source>
</reference>
<dbReference type="AlphaFoldDB" id="A0AAW1S299"/>
<gene>
    <name evidence="1" type="ORF">WJX74_005570</name>
</gene>
<comment type="caution">
    <text evidence="1">The sequence shown here is derived from an EMBL/GenBank/DDBJ whole genome shotgun (WGS) entry which is preliminary data.</text>
</comment>
<protein>
    <submittedName>
        <fullName evidence="1">Uncharacterized protein</fullName>
    </submittedName>
</protein>
<keyword evidence="2" id="KW-1185">Reference proteome</keyword>